<protein>
    <submittedName>
        <fullName evidence="1">Uncharacterized protein</fullName>
    </submittedName>
</protein>
<name>E3NIB8_CAERE</name>
<dbReference type="GeneID" id="9803916"/>
<dbReference type="OrthoDB" id="5910637at2759"/>
<proteinExistence type="predicted"/>
<sequence length="332" mass="38566">MSLLDLHDDDLLEIAGNLDLRGISNLRKVNQRLRNLIETRPPTNNYSSVVVTADDDLKVVYDSGTPSGQETILYSNVEQNAEQNCLVNQKTLVGQDYREVFCRDFELNIRYQKGVMNRLCVVEGNKSLGFKRICETLQSRDTNLPVKFLRVFCDFQRQVFQILSAVEPLTLKSIHILLFRDSTQQLDEYERLEQWRSAEELDGNVNVDSSTHFRRLLHFRKVTVCVERLFLKDLIVLRDAFLTNPHNQKFKSYFPQFPELREFMDLLGMEKDLGDLEEDSLSKMYFRIPNSSDVLAIGVCLNLFKFRRLVVAEKYAGKNVIEDIGTVGFFQR</sequence>
<dbReference type="Proteomes" id="UP000008281">
    <property type="component" value="Unassembled WGS sequence"/>
</dbReference>
<reference evidence="1" key="1">
    <citation type="submission" date="2007-07" db="EMBL/GenBank/DDBJ databases">
        <title>PCAP assembly of the Caenorhabditis remanei genome.</title>
        <authorList>
            <consortium name="The Caenorhabditis remanei Sequencing Consortium"/>
            <person name="Wilson R.K."/>
        </authorList>
    </citation>
    <scope>NUCLEOTIDE SEQUENCE [LARGE SCALE GENOMIC DNA]</scope>
    <source>
        <strain evidence="1">PB4641</strain>
    </source>
</reference>
<dbReference type="HOGENOM" id="CLU_030831_0_3_1"/>
<accession>E3NIB8</accession>
<evidence type="ECO:0000313" key="1">
    <source>
        <dbReference type="EMBL" id="EFO98834.1"/>
    </source>
</evidence>
<dbReference type="GO" id="GO:0045087">
    <property type="term" value="P:innate immune response"/>
    <property type="evidence" value="ECO:0007669"/>
    <property type="project" value="TreeGrafter"/>
</dbReference>
<dbReference type="InterPro" id="IPR040161">
    <property type="entry name" value="FB224"/>
</dbReference>
<gene>
    <name evidence="1" type="ORF">CRE_04363</name>
</gene>
<dbReference type="InterPro" id="IPR001810">
    <property type="entry name" value="F-box_dom"/>
</dbReference>
<dbReference type="PANTHER" id="PTHR23015:SF4">
    <property type="entry name" value="DUF38 DOMAIN-CONTAINING PROTEIN-RELATED"/>
    <property type="match status" value="1"/>
</dbReference>
<dbReference type="PANTHER" id="PTHR23015">
    <property type="entry name" value="UNCHARACTERIZED C.ELEGANS PROTEIN"/>
    <property type="match status" value="1"/>
</dbReference>
<keyword evidence="2" id="KW-1185">Reference proteome</keyword>
<dbReference type="CTD" id="9803916"/>
<dbReference type="InterPro" id="IPR002900">
    <property type="entry name" value="DUF38/FTH_CAE_spp"/>
</dbReference>
<dbReference type="PROSITE" id="PS50181">
    <property type="entry name" value="FBOX"/>
    <property type="match status" value="1"/>
</dbReference>
<dbReference type="RefSeq" id="XP_003091841.2">
    <property type="nucleotide sequence ID" value="XM_003091793.2"/>
</dbReference>
<evidence type="ECO:0000313" key="2">
    <source>
        <dbReference type="Proteomes" id="UP000008281"/>
    </source>
</evidence>
<dbReference type="AlphaFoldDB" id="E3NIB8"/>
<dbReference type="KEGG" id="crq:GCK72_021800"/>
<dbReference type="Pfam" id="PF01827">
    <property type="entry name" value="FTH"/>
    <property type="match status" value="1"/>
</dbReference>
<organism evidence="2">
    <name type="scientific">Caenorhabditis remanei</name>
    <name type="common">Caenorhabditis vulgaris</name>
    <dbReference type="NCBI Taxonomy" id="31234"/>
    <lineage>
        <taxon>Eukaryota</taxon>
        <taxon>Metazoa</taxon>
        <taxon>Ecdysozoa</taxon>
        <taxon>Nematoda</taxon>
        <taxon>Chromadorea</taxon>
        <taxon>Rhabditida</taxon>
        <taxon>Rhabditina</taxon>
        <taxon>Rhabditomorpha</taxon>
        <taxon>Rhabditoidea</taxon>
        <taxon>Rhabditidae</taxon>
        <taxon>Peloderinae</taxon>
        <taxon>Caenorhabditis</taxon>
    </lineage>
</organism>
<dbReference type="EMBL" id="DS268698">
    <property type="protein sequence ID" value="EFO98834.1"/>
    <property type="molecule type" value="Genomic_DNA"/>
</dbReference>